<comment type="caution">
    <text evidence="4">The sequence shown here is derived from an EMBL/GenBank/DDBJ whole genome shotgun (WGS) entry which is preliminary data.</text>
</comment>
<evidence type="ECO:0000313" key="3">
    <source>
        <dbReference type="EMBL" id="MBB6491257.1"/>
    </source>
</evidence>
<dbReference type="Proteomes" id="UP000526625">
    <property type="component" value="Unassembled WGS sequence"/>
</dbReference>
<reference evidence="4 5" key="1">
    <citation type="submission" date="2020-02" db="EMBL/GenBank/DDBJ databases">
        <title>Draft genome sequence of Rhizobium tropici.</title>
        <authorList>
            <person name="Khayi S."/>
            <person name="Jemo M."/>
        </authorList>
    </citation>
    <scope>NUCLEOTIDE SEQUENCE [LARGE SCALE GENOMIC DNA]</scope>
    <source>
        <strain evidence="4 5">A12</strain>
    </source>
</reference>
<dbReference type="GO" id="GO:0046872">
    <property type="term" value="F:metal ion binding"/>
    <property type="evidence" value="ECO:0007669"/>
    <property type="project" value="UniProtKB-KW"/>
</dbReference>
<evidence type="ECO:0000256" key="1">
    <source>
        <dbReference type="ARBA" id="ARBA00022723"/>
    </source>
</evidence>
<reference evidence="3 6" key="2">
    <citation type="submission" date="2020-08" db="EMBL/GenBank/DDBJ databases">
        <title>Genomic Encyclopedia of Type Strains, Phase IV (KMG-V): Genome sequencing to study the core and pangenomes of soil and plant-associated prokaryotes.</title>
        <authorList>
            <person name="Whitman W."/>
        </authorList>
    </citation>
    <scope>NUCLEOTIDE SEQUENCE [LARGE SCALE GENOMIC DNA]</scope>
    <source>
        <strain evidence="3 6">SEMIA 4059</strain>
    </source>
</reference>
<organism evidence="4 5">
    <name type="scientific">Rhizobium tropici</name>
    <dbReference type="NCBI Taxonomy" id="398"/>
    <lineage>
        <taxon>Bacteria</taxon>
        <taxon>Pseudomonadati</taxon>
        <taxon>Pseudomonadota</taxon>
        <taxon>Alphaproteobacteria</taxon>
        <taxon>Hyphomicrobiales</taxon>
        <taxon>Rhizobiaceae</taxon>
        <taxon>Rhizobium/Agrobacterium group</taxon>
        <taxon>Rhizobium</taxon>
    </lineage>
</organism>
<dbReference type="RefSeq" id="WP_015341319.1">
    <property type="nucleotide sequence ID" value="NZ_JAADZA010000021.1"/>
</dbReference>
<dbReference type="EMBL" id="JAADZA010000021">
    <property type="protein sequence ID" value="NEV12987.1"/>
    <property type="molecule type" value="Genomic_DNA"/>
</dbReference>
<dbReference type="Gene3D" id="2.60.120.10">
    <property type="entry name" value="Jelly Rolls"/>
    <property type="match status" value="1"/>
</dbReference>
<evidence type="ECO:0000313" key="6">
    <source>
        <dbReference type="Proteomes" id="UP000526625"/>
    </source>
</evidence>
<evidence type="ECO:0000259" key="2">
    <source>
        <dbReference type="Pfam" id="PF07883"/>
    </source>
</evidence>
<evidence type="ECO:0000313" key="4">
    <source>
        <dbReference type="EMBL" id="NEV12987.1"/>
    </source>
</evidence>
<dbReference type="CDD" id="cd02224">
    <property type="entry name" value="cupin_SPO2919-like"/>
    <property type="match status" value="1"/>
</dbReference>
<gene>
    <name evidence="3" type="ORF">GGD45_001654</name>
    <name evidence="4" type="ORF">GXW80_18515</name>
</gene>
<proteinExistence type="predicted"/>
<dbReference type="PANTHER" id="PTHR35848:SF9">
    <property type="entry name" value="SLL1358 PROTEIN"/>
    <property type="match status" value="1"/>
</dbReference>
<dbReference type="SUPFAM" id="SSF51182">
    <property type="entry name" value="RmlC-like cupins"/>
    <property type="match status" value="1"/>
</dbReference>
<dbReference type="EMBL" id="JACHBF010000004">
    <property type="protein sequence ID" value="MBB6491257.1"/>
    <property type="molecule type" value="Genomic_DNA"/>
</dbReference>
<keyword evidence="1" id="KW-0479">Metal-binding</keyword>
<name>A0A6P1C8C3_RHITR</name>
<dbReference type="PANTHER" id="PTHR35848">
    <property type="entry name" value="OXALATE-BINDING PROTEIN"/>
    <property type="match status" value="1"/>
</dbReference>
<dbReference type="InterPro" id="IPR051610">
    <property type="entry name" value="GPI/OXD"/>
</dbReference>
<keyword evidence="6" id="KW-1185">Reference proteome</keyword>
<dbReference type="InterPro" id="IPR013096">
    <property type="entry name" value="Cupin_2"/>
</dbReference>
<protein>
    <submittedName>
        <fullName evidence="4">Cupin domain-containing protein</fullName>
    </submittedName>
    <submittedName>
        <fullName evidence="3">Cupin superfamily protein</fullName>
    </submittedName>
</protein>
<evidence type="ECO:0000313" key="5">
    <source>
        <dbReference type="Proteomes" id="UP000471190"/>
    </source>
</evidence>
<dbReference type="InterPro" id="IPR011051">
    <property type="entry name" value="RmlC_Cupin_sf"/>
</dbReference>
<accession>A0A6P1C8C3</accession>
<dbReference type="AlphaFoldDB" id="A0A6P1C8C3"/>
<feature type="domain" description="Cupin type-2" evidence="2">
    <location>
        <begin position="48"/>
        <end position="119"/>
    </location>
</feature>
<dbReference type="Pfam" id="PF07883">
    <property type="entry name" value="Cupin_2"/>
    <property type="match status" value="1"/>
</dbReference>
<dbReference type="InterPro" id="IPR014710">
    <property type="entry name" value="RmlC-like_jellyroll"/>
</dbReference>
<sequence length="141" mass="15142">METKLARISDLPVTTGLPGVADADVRLSGKHEIRLAKAVGITQFGVNLVTLDPGGMSSSRHWHMAEDEFLYILTGTPTLIDENGHHILGPGAIVGFPAGQPNAHHLLNHSTAPVTMIVVGSRKPGEETIYYPDDDFGPIRK</sequence>
<dbReference type="Proteomes" id="UP000471190">
    <property type="component" value="Unassembled WGS sequence"/>
</dbReference>